<evidence type="ECO:0000256" key="2">
    <source>
        <dbReference type="ARBA" id="ARBA00022475"/>
    </source>
</evidence>
<accession>A0A7X4WDW7</accession>
<evidence type="ECO:0000256" key="7">
    <source>
        <dbReference type="SAM" id="Phobius"/>
    </source>
</evidence>
<feature type="transmembrane region" description="Helical" evidence="7">
    <location>
        <begin position="354"/>
        <end position="377"/>
    </location>
</feature>
<feature type="transmembrane region" description="Helical" evidence="7">
    <location>
        <begin position="759"/>
        <end position="782"/>
    </location>
</feature>
<organism evidence="9 10">
    <name type="scientific">Photobacterium halotolerans</name>
    <dbReference type="NCBI Taxonomy" id="265726"/>
    <lineage>
        <taxon>Bacteria</taxon>
        <taxon>Pseudomonadati</taxon>
        <taxon>Pseudomonadota</taxon>
        <taxon>Gammaproteobacteria</taxon>
        <taxon>Vibrionales</taxon>
        <taxon>Vibrionaceae</taxon>
        <taxon>Photobacterium</taxon>
    </lineage>
</organism>
<dbReference type="PANTHER" id="PTHR30287">
    <property type="entry name" value="MEMBRANE COMPONENT OF PREDICTED ABC SUPERFAMILY METABOLITE UPTAKE TRANSPORTER"/>
    <property type="match status" value="1"/>
</dbReference>
<feature type="transmembrane region" description="Helical" evidence="7">
    <location>
        <begin position="419"/>
        <end position="443"/>
    </location>
</feature>
<feature type="transmembrane region" description="Helical" evidence="7">
    <location>
        <begin position="706"/>
        <end position="727"/>
    </location>
</feature>
<feature type="transmembrane region" description="Helical" evidence="7">
    <location>
        <begin position="794"/>
        <end position="816"/>
    </location>
</feature>
<comment type="caution">
    <text evidence="9">The sequence shown here is derived from an EMBL/GenBank/DDBJ whole genome shotgun (WGS) entry which is preliminary data.</text>
</comment>
<feature type="transmembrane region" description="Helical" evidence="7">
    <location>
        <begin position="32"/>
        <end position="54"/>
    </location>
</feature>
<dbReference type="AlphaFoldDB" id="A0A7X4WDW7"/>
<evidence type="ECO:0000256" key="5">
    <source>
        <dbReference type="ARBA" id="ARBA00023136"/>
    </source>
</evidence>
<dbReference type="GO" id="GO:0005886">
    <property type="term" value="C:plasma membrane"/>
    <property type="evidence" value="ECO:0007669"/>
    <property type="project" value="UniProtKB-SubCell"/>
</dbReference>
<proteinExistence type="predicted"/>
<evidence type="ECO:0000256" key="3">
    <source>
        <dbReference type="ARBA" id="ARBA00022692"/>
    </source>
</evidence>
<keyword evidence="2" id="KW-1003">Cell membrane</keyword>
<keyword evidence="3 7" id="KW-0812">Transmembrane</keyword>
<feature type="transmembrane region" description="Helical" evidence="7">
    <location>
        <begin position="398"/>
        <end position="413"/>
    </location>
</feature>
<dbReference type="Pfam" id="PF02687">
    <property type="entry name" value="FtsX"/>
    <property type="match status" value="2"/>
</dbReference>
<evidence type="ECO:0000313" key="9">
    <source>
        <dbReference type="EMBL" id="NAW66913.1"/>
    </source>
</evidence>
<dbReference type="InterPro" id="IPR038766">
    <property type="entry name" value="Membrane_comp_ABC_pdt"/>
</dbReference>
<feature type="domain" description="ABC3 transporter permease C-terminal" evidence="8">
    <location>
        <begin position="710"/>
        <end position="815"/>
    </location>
</feature>
<comment type="subcellular location">
    <subcellularLocation>
        <location evidence="1">Cell membrane</location>
        <topology evidence="1">Multi-pass membrane protein</topology>
    </subcellularLocation>
</comment>
<keyword evidence="5 7" id="KW-0472">Membrane</keyword>
<protein>
    <submittedName>
        <fullName evidence="9">FtsX-like permease family protein</fullName>
    </submittedName>
</protein>
<sequence length="825" mass="91098">MTEMSESQSPVRPKGHSLLLKWSWRELWQGQLWPVAVALTLIIACVFALASLVVRVEKIMVNQGRSMIAADLVLRSANPVPDNLVREAERLGLTVTAQTRFGTMAFSDNAMQLVSVKSVSSDFPLRGELLLQGTSRTQQQVNPGELWLSERLFSLLNVKNGDQVAIGNAELTVAGTIVQEPELSFNPFSQMPAVLMHEADLAATEAIQPGSRVRYRAYFNGTEAQLKQLREQTQLAPDQRWISETTQGRTGEMIERVQQYLSLTLILVIMMATATLVLTCMHYTASRTETVAMMKSLGAGKAFLWRWLARQLGLLFAIAASAGLALGLFLEWLLRLPLTDVLPQPLPEMGAMPWLVSLLVAILVSVPGIGIALWRLLDAPALAVMQRQSSDTSSKKRYLLILFPVVALLLWVGDNPMMWLTLAGLFVLLVLLAGLGLLLVAGLRRRQWGPAMTLALSRIGRSPLASGAQLAALTSSLMLLAVIWLLRTDLLADWQQTLPPDAPNVFALNISPVQHPAYLNVLDESGLMRSDSYPIVRGRLVTINGKNPRAEEAENGSENDDRQEGDESLRRELNFTWRDSMPVHNTLVAGEWSNTPGGVSVETGVAERLGIKLGDTLGFNVNSQMFSATVTSLREVEWRNMRPNFYFIFTPDVMADLPATWLVSFRVAADQSELVNRLGRDYPTVTLLDLRTMATRIQAILQQVSLSLSVLAFLGVCSGLLLVLTLLRLSLSQRQQEIKLYRTLGASRSRIRATIWSEYGLMAVLAGVIAVLGAEALVAALIKWGFELPVSWHPGLWLVLPLLSIVLILLIISTMMKQLLRPLGR</sequence>
<dbReference type="RefSeq" id="WP_161446386.1">
    <property type="nucleotide sequence ID" value="NZ_WXWW01000244.1"/>
</dbReference>
<feature type="transmembrane region" description="Helical" evidence="7">
    <location>
        <begin position="464"/>
        <end position="486"/>
    </location>
</feature>
<dbReference type="Proteomes" id="UP000465712">
    <property type="component" value="Unassembled WGS sequence"/>
</dbReference>
<dbReference type="PANTHER" id="PTHR30287:SF1">
    <property type="entry name" value="INNER MEMBRANE PROTEIN"/>
    <property type="match status" value="1"/>
</dbReference>
<gene>
    <name evidence="9" type="ORF">CAG72_17100</name>
</gene>
<evidence type="ECO:0000313" key="10">
    <source>
        <dbReference type="Proteomes" id="UP000465712"/>
    </source>
</evidence>
<evidence type="ECO:0000256" key="1">
    <source>
        <dbReference type="ARBA" id="ARBA00004651"/>
    </source>
</evidence>
<feature type="transmembrane region" description="Helical" evidence="7">
    <location>
        <begin position="315"/>
        <end position="334"/>
    </location>
</feature>
<evidence type="ECO:0000259" key="8">
    <source>
        <dbReference type="Pfam" id="PF02687"/>
    </source>
</evidence>
<dbReference type="InterPro" id="IPR003838">
    <property type="entry name" value="ABC3_permease_C"/>
</dbReference>
<reference evidence="9 10" key="1">
    <citation type="submission" date="2017-05" db="EMBL/GenBank/DDBJ databases">
        <title>High clonality and local adaptation shapes Vibrionaceae linages within an endangered oasis.</title>
        <authorList>
            <person name="Vazquez-Rosas-Landa M."/>
        </authorList>
    </citation>
    <scope>NUCLEOTIDE SEQUENCE [LARGE SCALE GENOMIC DNA]</scope>
    <source>
        <strain evidence="9 10">P46_P4S1P180</strain>
    </source>
</reference>
<keyword evidence="4 7" id="KW-1133">Transmembrane helix</keyword>
<feature type="transmembrane region" description="Helical" evidence="7">
    <location>
        <begin position="260"/>
        <end position="285"/>
    </location>
</feature>
<dbReference type="EMBL" id="WXWW01000244">
    <property type="protein sequence ID" value="NAW66913.1"/>
    <property type="molecule type" value="Genomic_DNA"/>
</dbReference>
<evidence type="ECO:0000256" key="4">
    <source>
        <dbReference type="ARBA" id="ARBA00022989"/>
    </source>
</evidence>
<name>A0A7X4WDW7_9GAMM</name>
<feature type="domain" description="ABC3 transporter permease C-terminal" evidence="8">
    <location>
        <begin position="265"/>
        <end position="377"/>
    </location>
</feature>
<feature type="region of interest" description="Disordered" evidence="6">
    <location>
        <begin position="546"/>
        <end position="567"/>
    </location>
</feature>
<evidence type="ECO:0000256" key="6">
    <source>
        <dbReference type="SAM" id="MobiDB-lite"/>
    </source>
</evidence>